<dbReference type="EMBL" id="BJTG01000013">
    <property type="protein sequence ID" value="GEJ59327.1"/>
    <property type="molecule type" value="Genomic_DNA"/>
</dbReference>
<dbReference type="NCBIfam" id="TIGR00254">
    <property type="entry name" value="GGDEF"/>
    <property type="match status" value="1"/>
</dbReference>
<dbReference type="InterPro" id="IPR043128">
    <property type="entry name" value="Rev_trsase/Diguanyl_cyclase"/>
</dbReference>
<dbReference type="EC" id="2.7.7.65" evidence="1"/>
<dbReference type="GO" id="GO:1902201">
    <property type="term" value="P:negative regulation of bacterial-type flagellum-dependent cell motility"/>
    <property type="evidence" value="ECO:0007669"/>
    <property type="project" value="TreeGrafter"/>
</dbReference>
<dbReference type="GO" id="GO:0005886">
    <property type="term" value="C:plasma membrane"/>
    <property type="evidence" value="ECO:0007669"/>
    <property type="project" value="TreeGrafter"/>
</dbReference>
<dbReference type="InterPro" id="IPR008984">
    <property type="entry name" value="SMAD_FHA_dom_sf"/>
</dbReference>
<dbReference type="SMART" id="SM00267">
    <property type="entry name" value="GGDEF"/>
    <property type="match status" value="1"/>
</dbReference>
<evidence type="ECO:0000256" key="1">
    <source>
        <dbReference type="ARBA" id="ARBA00012528"/>
    </source>
</evidence>
<dbReference type="PROSITE" id="PS50887">
    <property type="entry name" value="GGDEF"/>
    <property type="match status" value="1"/>
</dbReference>
<organism evidence="5 6">
    <name type="scientific">Anaeromyxobacter diazotrophicus</name>
    <dbReference type="NCBI Taxonomy" id="2590199"/>
    <lineage>
        <taxon>Bacteria</taxon>
        <taxon>Pseudomonadati</taxon>
        <taxon>Myxococcota</taxon>
        <taxon>Myxococcia</taxon>
        <taxon>Myxococcales</taxon>
        <taxon>Cystobacterineae</taxon>
        <taxon>Anaeromyxobacteraceae</taxon>
        <taxon>Anaeromyxobacter</taxon>
    </lineage>
</organism>
<proteinExistence type="predicted"/>
<evidence type="ECO:0000256" key="2">
    <source>
        <dbReference type="ARBA" id="ARBA00034247"/>
    </source>
</evidence>
<accession>A0A7I9VTN9</accession>
<dbReference type="Pfam" id="PF00498">
    <property type="entry name" value="FHA"/>
    <property type="match status" value="1"/>
</dbReference>
<dbReference type="SMART" id="SM00240">
    <property type="entry name" value="FHA"/>
    <property type="match status" value="1"/>
</dbReference>
<dbReference type="PANTHER" id="PTHR45138:SF9">
    <property type="entry name" value="DIGUANYLATE CYCLASE DGCM-RELATED"/>
    <property type="match status" value="1"/>
</dbReference>
<evidence type="ECO:0000259" key="4">
    <source>
        <dbReference type="PROSITE" id="PS50887"/>
    </source>
</evidence>
<gene>
    <name evidence="5" type="ORF">AMYX_40680</name>
</gene>
<dbReference type="FunFam" id="3.30.70.270:FF:000001">
    <property type="entry name" value="Diguanylate cyclase domain protein"/>
    <property type="match status" value="1"/>
</dbReference>
<dbReference type="CDD" id="cd00060">
    <property type="entry name" value="FHA"/>
    <property type="match status" value="1"/>
</dbReference>
<comment type="catalytic activity">
    <reaction evidence="2">
        <text>2 GTP = 3',3'-c-di-GMP + 2 diphosphate</text>
        <dbReference type="Rhea" id="RHEA:24898"/>
        <dbReference type="ChEBI" id="CHEBI:33019"/>
        <dbReference type="ChEBI" id="CHEBI:37565"/>
        <dbReference type="ChEBI" id="CHEBI:58805"/>
        <dbReference type="EC" id="2.7.7.65"/>
    </reaction>
</comment>
<dbReference type="GO" id="GO:0052621">
    <property type="term" value="F:diguanylate cyclase activity"/>
    <property type="evidence" value="ECO:0007669"/>
    <property type="project" value="UniProtKB-EC"/>
</dbReference>
<evidence type="ECO:0000259" key="3">
    <source>
        <dbReference type="PROSITE" id="PS50006"/>
    </source>
</evidence>
<dbReference type="InterPro" id="IPR000253">
    <property type="entry name" value="FHA_dom"/>
</dbReference>
<dbReference type="AlphaFoldDB" id="A0A7I9VTN9"/>
<evidence type="ECO:0000313" key="6">
    <source>
        <dbReference type="Proteomes" id="UP000503640"/>
    </source>
</evidence>
<dbReference type="InterPro" id="IPR050469">
    <property type="entry name" value="Diguanylate_Cyclase"/>
</dbReference>
<dbReference type="RefSeq" id="WP_176068716.1">
    <property type="nucleotide sequence ID" value="NZ_BJTG01000013.1"/>
</dbReference>
<feature type="domain" description="GGDEF" evidence="4">
    <location>
        <begin position="167"/>
        <end position="307"/>
    </location>
</feature>
<dbReference type="Pfam" id="PF00990">
    <property type="entry name" value="GGDEF"/>
    <property type="match status" value="1"/>
</dbReference>
<dbReference type="InterPro" id="IPR029787">
    <property type="entry name" value="Nucleotide_cyclase"/>
</dbReference>
<dbReference type="PROSITE" id="PS50006">
    <property type="entry name" value="FHA_DOMAIN"/>
    <property type="match status" value="1"/>
</dbReference>
<dbReference type="Proteomes" id="UP000503640">
    <property type="component" value="Unassembled WGS sequence"/>
</dbReference>
<dbReference type="Gene3D" id="2.60.200.20">
    <property type="match status" value="1"/>
</dbReference>
<name>A0A7I9VTN9_9BACT</name>
<reference evidence="6" key="1">
    <citation type="journal article" date="2020" name="Appl. Environ. Microbiol.">
        <title>Diazotrophic Anaeromyxobacter Isolates from Soils.</title>
        <authorList>
            <person name="Masuda Y."/>
            <person name="Yamanaka H."/>
            <person name="Xu Z.X."/>
            <person name="Shiratori Y."/>
            <person name="Aono T."/>
            <person name="Amachi S."/>
            <person name="Senoo K."/>
            <person name="Itoh H."/>
        </authorList>
    </citation>
    <scope>NUCLEOTIDE SEQUENCE [LARGE SCALE GENOMIC DNA]</scope>
    <source>
        <strain evidence="6">R267</strain>
    </source>
</reference>
<dbReference type="SUPFAM" id="SSF55073">
    <property type="entry name" value="Nucleotide cyclase"/>
    <property type="match status" value="1"/>
</dbReference>
<keyword evidence="6" id="KW-1185">Reference proteome</keyword>
<dbReference type="SUPFAM" id="SSF49879">
    <property type="entry name" value="SMAD/FHA domain"/>
    <property type="match status" value="1"/>
</dbReference>
<feature type="domain" description="FHA" evidence="3">
    <location>
        <begin position="49"/>
        <end position="98"/>
    </location>
</feature>
<dbReference type="GO" id="GO:0043709">
    <property type="term" value="P:cell adhesion involved in single-species biofilm formation"/>
    <property type="evidence" value="ECO:0007669"/>
    <property type="project" value="TreeGrafter"/>
</dbReference>
<dbReference type="Gene3D" id="3.30.70.270">
    <property type="match status" value="1"/>
</dbReference>
<sequence length="310" mass="33863">MPEKRPALVEQTFTTPVRPEAPAEQRPYLLVLSGPQFGEVFAIPAGRELVLGRSADADVQLFDDGVSRRHASLTAREREARLADLGSANGTWIGGERVKEAVLQDGGRFQVGAHTTLKFVLSDHVEAEYQHKLAQGALHEPLTGLYNRRHFMERLSAELSSAQRHARPLALLLVDIDHFKRVNDAHGHAAGDEVLKAVANVLQGAVRKEDVLARFGGEEFVVLSRETPLSGAKTLAERIRRAVERARLRLEGKEKDVAVTVSVGVTVSFGLTKFEPGRTEQQLLAAVERALHRAKQNGRNTVVAAPAVGP</sequence>
<protein>
    <recommendedName>
        <fullName evidence="1">diguanylate cyclase</fullName>
        <ecNumber evidence="1">2.7.7.65</ecNumber>
    </recommendedName>
</protein>
<dbReference type="InterPro" id="IPR000160">
    <property type="entry name" value="GGDEF_dom"/>
</dbReference>
<evidence type="ECO:0000313" key="5">
    <source>
        <dbReference type="EMBL" id="GEJ59327.1"/>
    </source>
</evidence>
<dbReference type="PANTHER" id="PTHR45138">
    <property type="entry name" value="REGULATORY COMPONENTS OF SENSORY TRANSDUCTION SYSTEM"/>
    <property type="match status" value="1"/>
</dbReference>
<dbReference type="CDD" id="cd01949">
    <property type="entry name" value="GGDEF"/>
    <property type="match status" value="1"/>
</dbReference>
<comment type="caution">
    <text evidence="5">The sequence shown here is derived from an EMBL/GenBank/DDBJ whole genome shotgun (WGS) entry which is preliminary data.</text>
</comment>